<organism evidence="1">
    <name type="scientific">marine metagenome</name>
    <dbReference type="NCBI Taxonomy" id="408172"/>
    <lineage>
        <taxon>unclassified sequences</taxon>
        <taxon>metagenomes</taxon>
        <taxon>ecological metagenomes</taxon>
    </lineage>
</organism>
<dbReference type="EMBL" id="UINC01063895">
    <property type="protein sequence ID" value="SVB92010.1"/>
    <property type="molecule type" value="Genomic_DNA"/>
</dbReference>
<dbReference type="InterPro" id="IPR046234">
    <property type="entry name" value="DUF6267"/>
</dbReference>
<proteinExistence type="predicted"/>
<sequence>MFSFKGFTTNDKNTHLEHLEDDIINRGSSGGVNAINFLKSVRDMLAGHSGAKINTTVKWDGAPAIICGVNPENGKFFVGTKSIFNVTPKINYTTADIRRNHTGAVAKKLSVCLSHLSSLNIKQILQGDLLFTNDTKSASIDGEKMITFTPNTITYAVQASSNIGKKIARAKMGIVFHTMYTGKDMKSLTASFGNVRGSGNSRVWVASAEYRDDSGSITFTKSELSKFDAQLRMAEGSLGRASKVLDEMTLRARDPLSVGFRLKAFFNHYIRNNKGSMAKVRVLQDMFRDYYENILKTEIDQRKTEKAKQKYRDILANGLRFINQNKSGLYMAIASHVTLGNAKNTLIQKMNQIQQIGHYIKTGTGYRVTAPEGYVAVDRVAGAVKIVDRLEFSRANFTLPKGWK</sequence>
<dbReference type="AlphaFoldDB" id="A0A382HXD5"/>
<accession>A0A382HXD5</accession>
<name>A0A382HXD5_9ZZZZ</name>
<reference evidence="1" key="1">
    <citation type="submission" date="2018-05" db="EMBL/GenBank/DDBJ databases">
        <authorList>
            <person name="Lanie J.A."/>
            <person name="Ng W.-L."/>
            <person name="Kazmierczak K.M."/>
            <person name="Andrzejewski T.M."/>
            <person name="Davidsen T.M."/>
            <person name="Wayne K.J."/>
            <person name="Tettelin H."/>
            <person name="Glass J.I."/>
            <person name="Rusch D."/>
            <person name="Podicherti R."/>
            <person name="Tsui H.-C.T."/>
            <person name="Winkler M.E."/>
        </authorList>
    </citation>
    <scope>NUCLEOTIDE SEQUENCE</scope>
</reference>
<evidence type="ECO:0000313" key="1">
    <source>
        <dbReference type="EMBL" id="SVB92010.1"/>
    </source>
</evidence>
<gene>
    <name evidence="1" type="ORF">METZ01_LOCUS244864</name>
</gene>
<protein>
    <submittedName>
        <fullName evidence="1">Uncharacterized protein</fullName>
    </submittedName>
</protein>
<dbReference type="Pfam" id="PF19782">
    <property type="entry name" value="DUF6267"/>
    <property type="match status" value="1"/>
</dbReference>